<accession>A0AAV5MUC3</accession>
<dbReference type="PANTHER" id="PTHR45978:SF5">
    <property type="entry name" value="SPX DOMAIN-CONTAINING PROTEIN 2"/>
    <property type="match status" value="1"/>
</dbReference>
<protein>
    <recommendedName>
        <fullName evidence="5">SPX domain-containing protein</fullName>
    </recommendedName>
</protein>
<dbReference type="PANTHER" id="PTHR45978">
    <property type="entry name" value="SPX DOMAIN-CONTAINING PROTEIN 3"/>
    <property type="match status" value="1"/>
</dbReference>
<dbReference type="InterPro" id="IPR004331">
    <property type="entry name" value="SPX_dom"/>
</dbReference>
<sequence length="301" mass="34720">MKFGKSLSNQIEETLPEWRDKFLSYKELKKKLKLIEPKSGEKPKSGERPNKRPRLEAEACDSAEAGDRDKIVVGDGISREEMDFIRLLEDELEKFNAFFVEKEEEYIIRLKELQDRVAKAKESNEEMIKIRKEIVDFHGEMVLLENYSALNYTGLVKILKKYDKRTGALIRSPFIQKVLQQPFFTTDLLYKLVKECETLLDCLFPTKEKHDSNDADDGDEGCAPTTSCSTKNEDRLRMPKELAEIEYMESLYMKSTISALRVLKEIRSGSSTVSVFSLPPLQMSGLDETWKKIPILEQVAK</sequence>
<keyword evidence="7" id="KW-1185">Reference proteome</keyword>
<dbReference type="GO" id="GO:0005634">
    <property type="term" value="C:nucleus"/>
    <property type="evidence" value="ECO:0007669"/>
    <property type="project" value="UniProtKB-SubCell"/>
</dbReference>
<reference evidence="6 7" key="1">
    <citation type="journal article" date="2021" name="Commun. Biol.">
        <title>The genome of Shorea leprosula (Dipterocarpaceae) highlights the ecological relevance of drought in aseasonal tropical rainforests.</title>
        <authorList>
            <person name="Ng K.K.S."/>
            <person name="Kobayashi M.J."/>
            <person name="Fawcett J.A."/>
            <person name="Hatakeyama M."/>
            <person name="Paape T."/>
            <person name="Ng C.H."/>
            <person name="Ang C.C."/>
            <person name="Tnah L.H."/>
            <person name="Lee C.T."/>
            <person name="Nishiyama T."/>
            <person name="Sese J."/>
            <person name="O'Brien M.J."/>
            <person name="Copetti D."/>
            <person name="Mohd Noor M.I."/>
            <person name="Ong R.C."/>
            <person name="Putra M."/>
            <person name="Sireger I.Z."/>
            <person name="Indrioko S."/>
            <person name="Kosugi Y."/>
            <person name="Izuno A."/>
            <person name="Isagi Y."/>
            <person name="Lee S.L."/>
            <person name="Shimizu K.K."/>
        </authorList>
    </citation>
    <scope>NUCLEOTIDE SEQUENCE [LARGE SCALE GENOMIC DNA]</scope>
    <source>
        <strain evidence="6">214</strain>
    </source>
</reference>
<comment type="caution">
    <text evidence="6">The sequence shown here is derived from an EMBL/GenBank/DDBJ whole genome shotgun (WGS) entry which is preliminary data.</text>
</comment>
<keyword evidence="3" id="KW-0175">Coiled coil</keyword>
<dbReference type="CDD" id="cd14481">
    <property type="entry name" value="SPX_AtSPX1_like"/>
    <property type="match status" value="1"/>
</dbReference>
<evidence type="ECO:0000259" key="5">
    <source>
        <dbReference type="PROSITE" id="PS51382"/>
    </source>
</evidence>
<dbReference type="EMBL" id="BPVZ01001366">
    <property type="protein sequence ID" value="GKV53425.1"/>
    <property type="molecule type" value="Genomic_DNA"/>
</dbReference>
<name>A0AAV5MUC3_9ROSI</name>
<evidence type="ECO:0000313" key="7">
    <source>
        <dbReference type="Proteomes" id="UP001054252"/>
    </source>
</evidence>
<feature type="domain" description="SPX" evidence="5">
    <location>
        <begin position="1"/>
        <end position="176"/>
    </location>
</feature>
<proteinExistence type="predicted"/>
<gene>
    <name evidence="6" type="ORF">SLEP1_g59952</name>
</gene>
<organism evidence="6 7">
    <name type="scientific">Rubroshorea leprosula</name>
    <dbReference type="NCBI Taxonomy" id="152421"/>
    <lineage>
        <taxon>Eukaryota</taxon>
        <taxon>Viridiplantae</taxon>
        <taxon>Streptophyta</taxon>
        <taxon>Embryophyta</taxon>
        <taxon>Tracheophyta</taxon>
        <taxon>Spermatophyta</taxon>
        <taxon>Magnoliopsida</taxon>
        <taxon>eudicotyledons</taxon>
        <taxon>Gunneridae</taxon>
        <taxon>Pentapetalae</taxon>
        <taxon>rosids</taxon>
        <taxon>malvids</taxon>
        <taxon>Malvales</taxon>
        <taxon>Dipterocarpaceae</taxon>
        <taxon>Rubroshorea</taxon>
    </lineage>
</organism>
<evidence type="ECO:0000313" key="6">
    <source>
        <dbReference type="EMBL" id="GKV53425.1"/>
    </source>
</evidence>
<dbReference type="Proteomes" id="UP001054252">
    <property type="component" value="Unassembled WGS sequence"/>
</dbReference>
<dbReference type="PROSITE" id="PS51382">
    <property type="entry name" value="SPX"/>
    <property type="match status" value="1"/>
</dbReference>
<evidence type="ECO:0000256" key="3">
    <source>
        <dbReference type="SAM" id="Coils"/>
    </source>
</evidence>
<dbReference type="Pfam" id="PF03105">
    <property type="entry name" value="SPX"/>
    <property type="match status" value="2"/>
</dbReference>
<feature type="coiled-coil region" evidence="3">
    <location>
        <begin position="85"/>
        <end position="130"/>
    </location>
</feature>
<comment type="subcellular location">
    <subcellularLocation>
        <location evidence="1">Nucleus</location>
    </subcellularLocation>
</comment>
<feature type="compositionally biased region" description="Basic and acidic residues" evidence="4">
    <location>
        <begin position="36"/>
        <end position="57"/>
    </location>
</feature>
<dbReference type="GO" id="GO:0016036">
    <property type="term" value="P:cellular response to phosphate starvation"/>
    <property type="evidence" value="ECO:0007669"/>
    <property type="project" value="InterPro"/>
</dbReference>
<evidence type="ECO:0000256" key="1">
    <source>
        <dbReference type="ARBA" id="ARBA00004123"/>
    </source>
</evidence>
<feature type="region of interest" description="Disordered" evidence="4">
    <location>
        <begin position="36"/>
        <end position="60"/>
    </location>
</feature>
<dbReference type="InterPro" id="IPR031142">
    <property type="entry name" value="SPX_prot"/>
</dbReference>
<dbReference type="AlphaFoldDB" id="A0AAV5MUC3"/>
<evidence type="ECO:0000256" key="4">
    <source>
        <dbReference type="SAM" id="MobiDB-lite"/>
    </source>
</evidence>
<keyword evidence="2" id="KW-0539">Nucleus</keyword>
<feature type="region of interest" description="Disordered" evidence="4">
    <location>
        <begin position="210"/>
        <end position="234"/>
    </location>
</feature>
<evidence type="ECO:0000256" key="2">
    <source>
        <dbReference type="ARBA" id="ARBA00023242"/>
    </source>
</evidence>